<feature type="transmembrane region" description="Helical" evidence="8">
    <location>
        <begin position="186"/>
        <end position="206"/>
    </location>
</feature>
<dbReference type="PROSITE" id="PS50928">
    <property type="entry name" value="ABC_TM1"/>
    <property type="match status" value="2"/>
</dbReference>
<comment type="caution">
    <text evidence="11">The sequence shown here is derived from an EMBL/GenBank/DDBJ whole genome shotgun (WGS) entry which is preliminary data.</text>
</comment>
<feature type="domain" description="ABC transmembrane type-1" evidence="10">
    <location>
        <begin position="95"/>
        <end position="299"/>
    </location>
</feature>
<evidence type="ECO:0000256" key="8">
    <source>
        <dbReference type="RuleBase" id="RU363032"/>
    </source>
</evidence>
<feature type="region of interest" description="Disordered" evidence="9">
    <location>
        <begin position="1"/>
        <end position="44"/>
    </location>
</feature>
<dbReference type="GO" id="GO:0005886">
    <property type="term" value="C:plasma membrane"/>
    <property type="evidence" value="ECO:0007669"/>
    <property type="project" value="UniProtKB-SubCell"/>
</dbReference>
<feature type="transmembrane region" description="Helical" evidence="8">
    <location>
        <begin position="410"/>
        <end position="433"/>
    </location>
</feature>
<dbReference type="EMBL" id="QYYD01000015">
    <property type="protein sequence ID" value="RJF70751.1"/>
    <property type="molecule type" value="Genomic_DNA"/>
</dbReference>
<dbReference type="GO" id="GO:0055085">
    <property type="term" value="P:transmembrane transport"/>
    <property type="evidence" value="ECO:0007669"/>
    <property type="project" value="InterPro"/>
</dbReference>
<keyword evidence="3" id="KW-1003">Cell membrane</keyword>
<organism evidence="11 12">
    <name type="scientific">Rhodopseudomonas palustris</name>
    <dbReference type="NCBI Taxonomy" id="1076"/>
    <lineage>
        <taxon>Bacteria</taxon>
        <taxon>Pseudomonadati</taxon>
        <taxon>Pseudomonadota</taxon>
        <taxon>Alphaproteobacteria</taxon>
        <taxon>Hyphomicrobiales</taxon>
        <taxon>Nitrobacteraceae</taxon>
        <taxon>Rhodopseudomonas</taxon>
    </lineage>
</organism>
<feature type="transmembrane region" description="Helical" evidence="8">
    <location>
        <begin position="453"/>
        <end position="472"/>
    </location>
</feature>
<feature type="transmembrane region" description="Helical" evidence="8">
    <location>
        <begin position="561"/>
        <end position="580"/>
    </location>
</feature>
<keyword evidence="4" id="KW-0997">Cell inner membrane</keyword>
<evidence type="ECO:0000259" key="10">
    <source>
        <dbReference type="PROSITE" id="PS50928"/>
    </source>
</evidence>
<feature type="transmembrane region" description="Helical" evidence="8">
    <location>
        <begin position="51"/>
        <end position="79"/>
    </location>
</feature>
<evidence type="ECO:0000256" key="6">
    <source>
        <dbReference type="ARBA" id="ARBA00022989"/>
    </source>
</evidence>
<protein>
    <submittedName>
        <fullName evidence="11">Iron ABC transporter permease</fullName>
    </submittedName>
</protein>
<evidence type="ECO:0000313" key="12">
    <source>
        <dbReference type="Proteomes" id="UP000285523"/>
    </source>
</evidence>
<feature type="transmembrane region" description="Helical" evidence="8">
    <location>
        <begin position="99"/>
        <end position="120"/>
    </location>
</feature>
<dbReference type="InterPro" id="IPR000515">
    <property type="entry name" value="MetI-like"/>
</dbReference>
<proteinExistence type="inferred from homology"/>
<sequence>MRGRDEALRRSPSPALAALGHPLPQGEREAEGTATPPPARSLRRPSSRIELTALAIALLTALIVASPVISLAITALQPAADIWPHLIAYVLPQTLRDTAWLLIGVGTLTLLIGTGTAWLVSSHDFAGRALLLWLLPLPLAVPTYLSAYVYVDLFEPLGLAHRLLALVMPTTSAVRWLPQLRSLPGAVLLLSVVLYPYVYLSARAVFAAQSADPIEAARTLGASRFTILRRVVLPMARPALAVGVALAALETLNDIGASEYLGVRTLTVSVFTTWLNRGSLAGAAQLSLVLLSFAALLITIERLGRRSISTELSAENPRLRPRRLLRGKKSALASVACAVPVLLGFVIPAAYLLGESLRRALAGRIDDALWRDALHTVTLASVATLLALGLALIVILALRWRPGRTASIAASIVQLGYALPGLVLALGLLAPLLALDGTIASAAQVLGLASPGLLLMGSGGAVVAAYVIRFLAVPTGLLKAGFDRIPRDYDDSARAAGASRLVTLAKVDLPLLRPALVGAAILVFVDCLKELPATLLLRPLNVDTLATSIYQYASRGSFEDGALAALIIVAASIPPVIWLTRFSDRAE</sequence>
<feature type="domain" description="ABC transmembrane type-1" evidence="10">
    <location>
        <begin position="373"/>
        <end position="579"/>
    </location>
</feature>
<evidence type="ECO:0000256" key="7">
    <source>
        <dbReference type="ARBA" id="ARBA00023136"/>
    </source>
</evidence>
<keyword evidence="7 8" id="KW-0472">Membrane</keyword>
<name>A0A418V3U3_RHOPL</name>
<keyword evidence="6 8" id="KW-1133">Transmembrane helix</keyword>
<comment type="subcellular location">
    <subcellularLocation>
        <location evidence="1">Cell inner membrane</location>
        <topology evidence="1">Multi-pass membrane protein</topology>
    </subcellularLocation>
    <subcellularLocation>
        <location evidence="8">Cell membrane</location>
        <topology evidence="8">Multi-pass membrane protein</topology>
    </subcellularLocation>
</comment>
<evidence type="ECO:0000256" key="2">
    <source>
        <dbReference type="ARBA" id="ARBA00022448"/>
    </source>
</evidence>
<feature type="transmembrane region" description="Helical" evidence="8">
    <location>
        <begin position="227"/>
        <end position="249"/>
    </location>
</feature>
<dbReference type="AlphaFoldDB" id="A0A418V3U3"/>
<dbReference type="Proteomes" id="UP000285523">
    <property type="component" value="Unassembled WGS sequence"/>
</dbReference>
<evidence type="ECO:0000256" key="9">
    <source>
        <dbReference type="SAM" id="MobiDB-lite"/>
    </source>
</evidence>
<dbReference type="PANTHER" id="PTHR43357">
    <property type="entry name" value="INNER MEMBRANE ABC TRANSPORTER PERMEASE PROTEIN YDCV"/>
    <property type="match status" value="1"/>
</dbReference>
<reference evidence="11 12" key="1">
    <citation type="submission" date="2018-09" db="EMBL/GenBank/DDBJ databases">
        <title>Draft genome sequence of Rhodopseudomonas palustris 2.1.18.</title>
        <authorList>
            <person name="Robertson S.L."/>
            <person name="Meyer T.E."/>
            <person name="Kyndt J.A."/>
        </authorList>
    </citation>
    <scope>NUCLEOTIDE SEQUENCE [LARGE SCALE GENOMIC DNA]</scope>
    <source>
        <strain evidence="11 12">2.1.18</strain>
    </source>
</reference>
<evidence type="ECO:0000256" key="3">
    <source>
        <dbReference type="ARBA" id="ARBA00022475"/>
    </source>
</evidence>
<keyword evidence="2 8" id="KW-0813">Transport</keyword>
<feature type="transmembrane region" description="Helical" evidence="8">
    <location>
        <begin position="330"/>
        <end position="353"/>
    </location>
</feature>
<evidence type="ECO:0000256" key="5">
    <source>
        <dbReference type="ARBA" id="ARBA00022692"/>
    </source>
</evidence>
<dbReference type="Gene3D" id="1.10.3720.10">
    <property type="entry name" value="MetI-like"/>
    <property type="match status" value="2"/>
</dbReference>
<dbReference type="SUPFAM" id="SSF161098">
    <property type="entry name" value="MetI-like"/>
    <property type="match status" value="2"/>
</dbReference>
<gene>
    <name evidence="11" type="ORF">D4Q52_15635</name>
</gene>
<dbReference type="Pfam" id="PF00528">
    <property type="entry name" value="BPD_transp_1"/>
    <property type="match status" value="2"/>
</dbReference>
<evidence type="ECO:0000256" key="4">
    <source>
        <dbReference type="ARBA" id="ARBA00022519"/>
    </source>
</evidence>
<feature type="transmembrane region" description="Helical" evidence="8">
    <location>
        <begin position="373"/>
        <end position="398"/>
    </location>
</feature>
<dbReference type="OrthoDB" id="9790211at2"/>
<comment type="similarity">
    <text evidence="8">Belongs to the binding-protein-dependent transport system permease family.</text>
</comment>
<dbReference type="CDD" id="cd06261">
    <property type="entry name" value="TM_PBP2"/>
    <property type="match status" value="2"/>
</dbReference>
<dbReference type="InterPro" id="IPR035906">
    <property type="entry name" value="MetI-like_sf"/>
</dbReference>
<feature type="transmembrane region" description="Helical" evidence="8">
    <location>
        <begin position="132"/>
        <end position="151"/>
    </location>
</feature>
<dbReference type="PANTHER" id="PTHR43357:SF3">
    <property type="entry name" value="FE(3+)-TRANSPORT SYSTEM PERMEASE PROTEIN FBPB 2"/>
    <property type="match status" value="1"/>
</dbReference>
<evidence type="ECO:0000256" key="1">
    <source>
        <dbReference type="ARBA" id="ARBA00004429"/>
    </source>
</evidence>
<evidence type="ECO:0000313" key="11">
    <source>
        <dbReference type="EMBL" id="RJF70751.1"/>
    </source>
</evidence>
<accession>A0A418V3U3</accession>
<keyword evidence="5 8" id="KW-0812">Transmembrane</keyword>
<feature type="transmembrane region" description="Helical" evidence="8">
    <location>
        <begin position="280"/>
        <end position="300"/>
    </location>
</feature>